<proteinExistence type="inferred from homology"/>
<evidence type="ECO:0000256" key="2">
    <source>
        <dbReference type="SAM" id="MobiDB-lite"/>
    </source>
</evidence>
<dbReference type="Pfam" id="PF13450">
    <property type="entry name" value="NAD_binding_8"/>
    <property type="match status" value="1"/>
</dbReference>
<feature type="region of interest" description="Disordered" evidence="2">
    <location>
        <begin position="149"/>
        <end position="179"/>
    </location>
</feature>
<dbReference type="EMBL" id="KE504311">
    <property type="protein sequence ID" value="EPS92983.1"/>
    <property type="molecule type" value="Genomic_DNA"/>
</dbReference>
<dbReference type="STRING" id="743788.S8DNR9"/>
<dbReference type="OrthoDB" id="74360at2759"/>
<dbReference type="HOGENOM" id="CLU_006937_6_1_1"/>
<dbReference type="Gene3D" id="3.50.50.60">
    <property type="entry name" value="FAD/NAD(P)-binding domain"/>
    <property type="match status" value="3"/>
</dbReference>
<dbReference type="eggNOG" id="KOG1399">
    <property type="taxonomic scope" value="Eukaryota"/>
</dbReference>
<reference evidence="3 4" key="1">
    <citation type="journal article" date="2012" name="Science">
        <title>The Paleozoic origin of enzymatic lignin decomposition reconstructed from 31 fungal genomes.</title>
        <authorList>
            <person name="Floudas D."/>
            <person name="Binder M."/>
            <person name="Riley R."/>
            <person name="Barry K."/>
            <person name="Blanchette R.A."/>
            <person name="Henrissat B."/>
            <person name="Martinez A.T."/>
            <person name="Otillar R."/>
            <person name="Spatafora J.W."/>
            <person name="Yadav J.S."/>
            <person name="Aerts A."/>
            <person name="Benoit I."/>
            <person name="Boyd A."/>
            <person name="Carlson A."/>
            <person name="Copeland A."/>
            <person name="Coutinho P.M."/>
            <person name="de Vries R.P."/>
            <person name="Ferreira P."/>
            <person name="Findley K."/>
            <person name="Foster B."/>
            <person name="Gaskell J."/>
            <person name="Glotzer D."/>
            <person name="Gorecki P."/>
            <person name="Heitman J."/>
            <person name="Hesse C."/>
            <person name="Hori C."/>
            <person name="Igarashi K."/>
            <person name="Jurgens J.A."/>
            <person name="Kallen N."/>
            <person name="Kersten P."/>
            <person name="Kohler A."/>
            <person name="Kuees U."/>
            <person name="Kumar T.K.A."/>
            <person name="Kuo A."/>
            <person name="LaButti K."/>
            <person name="Larrondo L.F."/>
            <person name="Lindquist E."/>
            <person name="Ling A."/>
            <person name="Lombard V."/>
            <person name="Lucas S."/>
            <person name="Lundell T."/>
            <person name="Martin R."/>
            <person name="McLaughlin D.J."/>
            <person name="Morgenstern I."/>
            <person name="Morin E."/>
            <person name="Murat C."/>
            <person name="Nagy L.G."/>
            <person name="Nolan M."/>
            <person name="Ohm R.A."/>
            <person name="Patyshakuliyeva A."/>
            <person name="Rokas A."/>
            <person name="Ruiz-Duenas F.J."/>
            <person name="Sabat G."/>
            <person name="Salamov A."/>
            <person name="Samejima M."/>
            <person name="Schmutz J."/>
            <person name="Slot J.C."/>
            <person name="St John F."/>
            <person name="Stenlid J."/>
            <person name="Sun H."/>
            <person name="Sun S."/>
            <person name="Syed K."/>
            <person name="Tsang A."/>
            <person name="Wiebenga A."/>
            <person name="Young D."/>
            <person name="Pisabarro A."/>
            <person name="Eastwood D.C."/>
            <person name="Martin F."/>
            <person name="Cullen D."/>
            <person name="Grigoriev I.V."/>
            <person name="Hibbett D.S."/>
        </authorList>
    </citation>
    <scope>NUCLEOTIDE SEQUENCE</scope>
    <source>
        <strain evidence="4">FP-58527</strain>
    </source>
</reference>
<name>S8DNR9_FOMSC</name>
<evidence type="ECO:0000256" key="1">
    <source>
        <dbReference type="ARBA" id="ARBA00010139"/>
    </source>
</evidence>
<dbReference type="InterPro" id="IPR036188">
    <property type="entry name" value="FAD/NAD-bd_sf"/>
</dbReference>
<dbReference type="InterPro" id="IPR051209">
    <property type="entry name" value="FAD-bind_Monooxygenase_sf"/>
</dbReference>
<dbReference type="SUPFAM" id="SSF51905">
    <property type="entry name" value="FAD/NAD(P)-binding domain"/>
    <property type="match status" value="1"/>
</dbReference>
<evidence type="ECO:0000313" key="3">
    <source>
        <dbReference type="EMBL" id="EPS92983.1"/>
    </source>
</evidence>
<protein>
    <submittedName>
        <fullName evidence="3">FAD/NAD-binding domain-containing protein</fullName>
    </submittedName>
</protein>
<dbReference type="PANTHER" id="PTHR42877">
    <property type="entry name" value="L-ORNITHINE N(5)-MONOOXYGENASE-RELATED"/>
    <property type="match status" value="1"/>
</dbReference>
<comment type="similarity">
    <text evidence="1">Belongs to the FAD-binding monooxygenase family.</text>
</comment>
<dbReference type="AlphaFoldDB" id="S8DNR9"/>
<dbReference type="InParanoid" id="S8DNR9"/>
<sequence>MPGEVPAHNYPEGQHTAPRGPFKLGDFSIDEYKPIKVVCIGAGFSGIIAGIRFPQRIPNVHLTIYDKNAGIGGTWFSNKYPGLACDIPAHCYQLTFEPKTDWSAFYAPGPEIRAYLQSVVDKYKLMRYIKLQHRVVHARYDEPSGKWHLRIRRPRDPSTRPRSPPPPKASGHPGPDSDAEELYEEFEDTADLLFTGVGSLSRWKWPEIDGLKDFEGKLFHTADFELEGGSKPWQEAVHDWVDKRVGVIGVGSSAIQIVPALQPRVKKIVNFVRGRTWLSTPFSGAKMAELMKRDPEAANYVFSEEDKERFKDPEYYKQFRHELESDLNSVHASTMKDSPAQRAGRAAFHAHMIKKLAKKPWIADFLIPEFGVACRRLTAGPGYLEALCADNVDFQPTHIKRVTPKGIELVDGTHADLDILICATGYDYSFQLDFPIVGREGVTIQEKWAPHPATYLAVCTDGFPNWFMALGPNSGVGSGSLLVLIERQVEYAIEAARKMQRERLKSLEVKREAVADFDEYLESYFPNTVYSEKCRSWYKMGKVDGRVVALWPGSCLHAVRAIEYPRWEDFNYELPEGIKNRMHWLGDGQTYNEKTMTGDRAWYLNDDELDIPPVPPN</sequence>
<gene>
    <name evidence="3" type="ORF">FOMPIDRAFT_152902</name>
</gene>
<evidence type="ECO:0000313" key="4">
    <source>
        <dbReference type="Proteomes" id="UP000015241"/>
    </source>
</evidence>
<keyword evidence="4" id="KW-1185">Reference proteome</keyword>
<accession>S8DNR9</accession>
<dbReference type="PANTHER" id="PTHR42877:SF7">
    <property type="entry name" value="FLAVIN-BINDING MONOOXYGENASE-RELATED"/>
    <property type="match status" value="1"/>
</dbReference>
<organism evidence="3 4">
    <name type="scientific">Fomitopsis schrenkii</name>
    <name type="common">Brown rot fungus</name>
    <dbReference type="NCBI Taxonomy" id="2126942"/>
    <lineage>
        <taxon>Eukaryota</taxon>
        <taxon>Fungi</taxon>
        <taxon>Dikarya</taxon>
        <taxon>Basidiomycota</taxon>
        <taxon>Agaricomycotina</taxon>
        <taxon>Agaricomycetes</taxon>
        <taxon>Polyporales</taxon>
        <taxon>Fomitopsis</taxon>
    </lineage>
</organism>
<dbReference type="Proteomes" id="UP000015241">
    <property type="component" value="Unassembled WGS sequence"/>
</dbReference>